<dbReference type="Proteomes" id="UP001142055">
    <property type="component" value="Chromosome 1"/>
</dbReference>
<proteinExistence type="predicted"/>
<dbReference type="PANTHER" id="PTHR31594">
    <property type="entry name" value="AIG1-TYPE G DOMAIN-CONTAINING PROTEIN"/>
    <property type="match status" value="1"/>
</dbReference>
<name>A0A9Q0MB41_BLOTA</name>
<feature type="domain" description="SNTX MACPF/CDC-like" evidence="2">
    <location>
        <begin position="2"/>
        <end position="134"/>
    </location>
</feature>
<accession>A0A9Q0MB41</accession>
<keyword evidence="1" id="KW-0175">Coiled coil</keyword>
<dbReference type="PANTHER" id="PTHR31594:SF14">
    <property type="entry name" value="FIBRONECTIN TYPE-III DOMAIN-CONTAINING PROTEIN"/>
    <property type="match status" value="1"/>
</dbReference>
<feature type="coiled-coil region" evidence="1">
    <location>
        <begin position="385"/>
        <end position="419"/>
    </location>
</feature>
<dbReference type="Pfam" id="PF24674">
    <property type="entry name" value="MACPF_SNTX"/>
    <property type="match status" value="1"/>
</dbReference>
<dbReference type="InterPro" id="IPR052090">
    <property type="entry name" value="Cytolytic_pore-forming_toxin"/>
</dbReference>
<dbReference type="InterPro" id="IPR056072">
    <property type="entry name" value="SNTX_MACPF/CDC-like_dom"/>
</dbReference>
<evidence type="ECO:0000313" key="4">
    <source>
        <dbReference type="Proteomes" id="UP001142055"/>
    </source>
</evidence>
<dbReference type="AlphaFoldDB" id="A0A9Q0MB41"/>
<keyword evidence="4" id="KW-1185">Reference proteome</keyword>
<organism evidence="3 4">
    <name type="scientific">Blomia tropicalis</name>
    <name type="common">Mite</name>
    <dbReference type="NCBI Taxonomy" id="40697"/>
    <lineage>
        <taxon>Eukaryota</taxon>
        <taxon>Metazoa</taxon>
        <taxon>Ecdysozoa</taxon>
        <taxon>Arthropoda</taxon>
        <taxon>Chelicerata</taxon>
        <taxon>Arachnida</taxon>
        <taxon>Acari</taxon>
        <taxon>Acariformes</taxon>
        <taxon>Sarcoptiformes</taxon>
        <taxon>Astigmata</taxon>
        <taxon>Glycyphagoidea</taxon>
        <taxon>Echimyopodidae</taxon>
        <taxon>Blomia</taxon>
    </lineage>
</organism>
<evidence type="ECO:0000256" key="1">
    <source>
        <dbReference type="SAM" id="Coils"/>
    </source>
</evidence>
<dbReference type="EMBL" id="JAPWDV010000001">
    <property type="protein sequence ID" value="KAJ6223143.1"/>
    <property type="molecule type" value="Genomic_DNA"/>
</dbReference>
<sequence length="543" mass="62776">MDVLEQIDATHVVVGIQWGGKVLISVEDTNSENIDKQKIDGNLAGKMKGLTMLCDVKGNLALNITDDLKEELSKFNFEIFGDILPTSVPTNLIEGIKMMKNVPSLVKNANNGKGKEIKYKLIPISLLRKLWKVNTEANKIFRYIEEETIQKCVELFDNMNLIEQQLNDLFEDVKKLEPFIESSKVKQIKLLHLNYSLYQTKLRNVFSDHLFLIRSGNETTSKLDEVIFQATNDPLSFENVAAKIDEFSNLKKEISFLKLMEKLNITLLNKNNEFQQFLWENFKNDIYIFFYDHNQTDSFIKYMNQFRRMIERKEEYGEEVLFVAANIDVFNKLISNETKISLYRNGACYMDHYDLGSHTHNDTNDPQEWSLFDIQNKLSGQIKEVSALKTQLNNHESTINQQQSTIDQQQSTITNLKNNPIPINFTYVQLSNQQKPKDIWPNVEWKDVTSEYSGLFFRAEGGGAAEFGEIQGDNAPRVDSVKNYKFDNHYHSNPDEVSIPIGGWSDWIYTGSWKGSDINLSFRTSDGEVRPRNMAMRIWKRIG</sequence>
<reference evidence="3" key="1">
    <citation type="submission" date="2022-12" db="EMBL/GenBank/DDBJ databases">
        <title>Genome assemblies of Blomia tropicalis.</title>
        <authorList>
            <person name="Cui Y."/>
        </authorList>
    </citation>
    <scope>NUCLEOTIDE SEQUENCE</scope>
    <source>
        <tissue evidence="3">Adult mites</tissue>
    </source>
</reference>
<gene>
    <name evidence="3" type="ORF">RDWZM_001688</name>
</gene>
<comment type="caution">
    <text evidence="3">The sequence shown here is derived from an EMBL/GenBank/DDBJ whole genome shotgun (WGS) entry which is preliminary data.</text>
</comment>
<protein>
    <recommendedName>
        <fullName evidence="2">SNTX MACPF/CDC-like domain-containing protein</fullName>
    </recommendedName>
</protein>
<evidence type="ECO:0000313" key="3">
    <source>
        <dbReference type="EMBL" id="KAJ6223143.1"/>
    </source>
</evidence>
<evidence type="ECO:0000259" key="2">
    <source>
        <dbReference type="Pfam" id="PF24674"/>
    </source>
</evidence>